<dbReference type="eggNOG" id="COG1473">
    <property type="taxonomic scope" value="Bacteria"/>
</dbReference>
<dbReference type="Proteomes" id="UP000003195">
    <property type="component" value="Unassembled WGS sequence"/>
</dbReference>
<keyword evidence="5" id="KW-1185">Reference proteome</keyword>
<dbReference type="EMBL" id="AECS01000037">
    <property type="protein sequence ID" value="EFQ04143.1"/>
    <property type="molecule type" value="Genomic_DNA"/>
</dbReference>
<evidence type="ECO:0000313" key="4">
    <source>
        <dbReference type="EMBL" id="EFQ04143.1"/>
    </source>
</evidence>
<evidence type="ECO:0000256" key="1">
    <source>
        <dbReference type="ARBA" id="ARBA00022801"/>
    </source>
</evidence>
<proteinExistence type="predicted"/>
<dbReference type="SUPFAM" id="SSF53187">
    <property type="entry name" value="Zn-dependent exopeptidases"/>
    <property type="match status" value="1"/>
</dbReference>
<evidence type="ECO:0000259" key="3">
    <source>
        <dbReference type="Pfam" id="PF07687"/>
    </source>
</evidence>
<dbReference type="STRING" id="706434.HMPREF9429_01328"/>
<feature type="binding site" evidence="2">
    <location>
        <position position="138"/>
    </location>
    <ligand>
        <name>Mn(2+)</name>
        <dbReference type="ChEBI" id="CHEBI:29035"/>
        <label>2</label>
    </ligand>
</feature>
<dbReference type="GO" id="GO:0046872">
    <property type="term" value="F:metal ion binding"/>
    <property type="evidence" value="ECO:0007669"/>
    <property type="project" value="UniProtKB-KW"/>
</dbReference>
<dbReference type="InterPro" id="IPR011650">
    <property type="entry name" value="Peptidase_M20_dimer"/>
</dbReference>
<dbReference type="PANTHER" id="PTHR11014:SF63">
    <property type="entry name" value="METALLOPEPTIDASE, PUTATIVE (AFU_ORTHOLOGUE AFUA_6G09600)-RELATED"/>
    <property type="match status" value="1"/>
</dbReference>
<keyword evidence="2" id="KW-0479">Metal-binding</keyword>
<dbReference type="OrthoDB" id="1633187at2"/>
<dbReference type="AlphaFoldDB" id="E2ZCF6"/>
<dbReference type="SUPFAM" id="SSF55031">
    <property type="entry name" value="Bacterial exopeptidase dimerisation domain"/>
    <property type="match status" value="1"/>
</dbReference>
<dbReference type="GO" id="GO:0019877">
    <property type="term" value="P:diaminopimelate biosynthetic process"/>
    <property type="evidence" value="ECO:0007669"/>
    <property type="project" value="UniProtKB-ARBA"/>
</dbReference>
<dbReference type="FunFam" id="3.30.70.360:FF:000001">
    <property type="entry name" value="N-acetyldiaminopimelate deacetylase"/>
    <property type="match status" value="1"/>
</dbReference>
<reference evidence="4 5" key="1">
    <citation type="submission" date="2010-08" db="EMBL/GenBank/DDBJ databases">
        <authorList>
            <person name="Weinstock G."/>
            <person name="Sodergren E."/>
            <person name="Clifton S."/>
            <person name="Fulton L."/>
            <person name="Fulton B."/>
            <person name="Courtney L."/>
            <person name="Fronick C."/>
            <person name="Harrison M."/>
            <person name="Strong C."/>
            <person name="Farmer C."/>
            <person name="Delahaunty K."/>
            <person name="Markovic C."/>
            <person name="Hall O."/>
            <person name="Minx P."/>
            <person name="Tomlinson C."/>
            <person name="Mitreva M."/>
            <person name="Hou S."/>
            <person name="Chen J."/>
            <person name="Wollam A."/>
            <person name="Pepin K.H."/>
            <person name="Johnson M."/>
            <person name="Bhonagiri V."/>
            <person name="Zhang X."/>
            <person name="Suruliraj S."/>
            <person name="Warren W."/>
            <person name="Chinwalla A."/>
            <person name="Mardis E.R."/>
            <person name="Wilson R.K."/>
        </authorList>
    </citation>
    <scope>NUCLEOTIDE SEQUENCE [LARGE SCALE GENOMIC DNA]</scope>
    <source>
        <strain evidence="4 5">F0359</strain>
    </source>
</reference>
<dbReference type="PANTHER" id="PTHR11014">
    <property type="entry name" value="PEPTIDASE M20 FAMILY MEMBER"/>
    <property type="match status" value="1"/>
</dbReference>
<dbReference type="Gene3D" id="3.40.630.10">
    <property type="entry name" value="Zn peptidases"/>
    <property type="match status" value="1"/>
</dbReference>
<dbReference type="Pfam" id="PF01546">
    <property type="entry name" value="Peptidase_M20"/>
    <property type="match status" value="1"/>
</dbReference>
<gene>
    <name evidence="4" type="ORF">HMPREF9429_01328</name>
</gene>
<dbReference type="InterPro" id="IPR036264">
    <property type="entry name" value="Bact_exopeptidase_dim_dom"/>
</dbReference>
<evidence type="ECO:0000313" key="5">
    <source>
        <dbReference type="Proteomes" id="UP000003195"/>
    </source>
</evidence>
<feature type="binding site" evidence="2">
    <location>
        <position position="104"/>
    </location>
    <ligand>
        <name>Mn(2+)</name>
        <dbReference type="ChEBI" id="CHEBI:29035"/>
        <label>2</label>
    </ligand>
</feature>
<dbReference type="InterPro" id="IPR002933">
    <property type="entry name" value="Peptidase_M20"/>
</dbReference>
<dbReference type="Pfam" id="PF07687">
    <property type="entry name" value="M20_dimer"/>
    <property type="match status" value="1"/>
</dbReference>
<dbReference type="InterPro" id="IPR017439">
    <property type="entry name" value="Amidohydrolase"/>
</dbReference>
<comment type="cofactor">
    <cofactor evidence="2">
        <name>Mn(2+)</name>
        <dbReference type="ChEBI" id="CHEBI:29035"/>
    </cofactor>
    <text evidence="2">The Mn(2+) ion enhances activity.</text>
</comment>
<accession>E2ZCF6</accession>
<dbReference type="PIRSF" id="PIRSF005962">
    <property type="entry name" value="Pept_M20D_amidohydro"/>
    <property type="match status" value="1"/>
</dbReference>
<organism evidence="4 5">
    <name type="scientific">Megasphaera micronuciformis F0359</name>
    <dbReference type="NCBI Taxonomy" id="706434"/>
    <lineage>
        <taxon>Bacteria</taxon>
        <taxon>Bacillati</taxon>
        <taxon>Bacillota</taxon>
        <taxon>Negativicutes</taxon>
        <taxon>Veillonellales</taxon>
        <taxon>Veillonellaceae</taxon>
        <taxon>Megasphaera</taxon>
    </lineage>
</organism>
<dbReference type="NCBIfam" id="TIGR01891">
    <property type="entry name" value="amidohydrolases"/>
    <property type="match status" value="1"/>
</dbReference>
<dbReference type="RefSeq" id="WP_006942495.1">
    <property type="nucleotide sequence ID" value="NZ_GL538208.1"/>
</dbReference>
<feature type="binding site" evidence="2">
    <location>
        <position position="102"/>
    </location>
    <ligand>
        <name>Mn(2+)</name>
        <dbReference type="ChEBI" id="CHEBI:29035"/>
        <label>2</label>
    </ligand>
</feature>
<feature type="binding site" evidence="2">
    <location>
        <position position="362"/>
    </location>
    <ligand>
        <name>Mn(2+)</name>
        <dbReference type="ChEBI" id="CHEBI:29035"/>
        <label>2</label>
    </ligand>
</feature>
<dbReference type="GO" id="GO:0050118">
    <property type="term" value="F:N-acetyldiaminopimelate deacetylase activity"/>
    <property type="evidence" value="ECO:0007669"/>
    <property type="project" value="UniProtKB-ARBA"/>
</dbReference>
<dbReference type="Gene3D" id="3.30.70.360">
    <property type="match status" value="1"/>
</dbReference>
<evidence type="ECO:0000256" key="2">
    <source>
        <dbReference type="PIRSR" id="PIRSR005962-1"/>
    </source>
</evidence>
<protein>
    <submittedName>
        <fullName evidence="4">Amidohydrolase</fullName>
    </submittedName>
</protein>
<comment type="caution">
    <text evidence="4">The sequence shown here is derived from an EMBL/GenBank/DDBJ whole genome shotgun (WGS) entry which is preliminary data.</text>
</comment>
<dbReference type="HOGENOM" id="CLU_023257_0_1_9"/>
<name>E2ZCF6_9FIRM</name>
<keyword evidence="1 4" id="KW-0378">Hydrolase</keyword>
<feature type="binding site" evidence="2">
    <location>
        <position position="163"/>
    </location>
    <ligand>
        <name>Mn(2+)</name>
        <dbReference type="ChEBI" id="CHEBI:29035"/>
        <label>2</label>
    </ligand>
</feature>
<keyword evidence="2" id="KW-0464">Manganese</keyword>
<feature type="domain" description="Peptidase M20 dimerisation" evidence="3">
    <location>
        <begin position="187"/>
        <end position="283"/>
    </location>
</feature>
<sequence>MNFKDKMASYHDYVIAMRREFHRIPELSFAEHETTKRIGEKLQELNIPFEINTEKNTGLIGVIKGDKPGPAVALRADIDALPVTEDTGLDFASEHEGVMHACGHDNHIAMLLGAAKMLKDVQSELPGTVYLVFQPAEEIGVGAPYMMNFGDWFEKSGAIFGAHIWGTFPAGKVGVRKGEEMAATEQFTIRIKGKQSHGSQPQLGVDAVLIASATVMNLQGIVARQISPLDSVVVTVGTIHGGDRWNIVAGEAVLEGTVRHFNNEISKKVENSIRLIAESTARAYGGTAELEYHSTVPPTVNDEACTVVVEEAVTDVLGRDALFECEKNMGSEDFSFFQEKKPGAYFFVGNYNEEKGTVWSNHSNHFTSDEEVLTGGAAVYAQIAASYLEKHS</sequence>